<dbReference type="InterPro" id="IPR043129">
    <property type="entry name" value="ATPase_NBD"/>
</dbReference>
<dbReference type="SUPFAM" id="SSF53067">
    <property type="entry name" value="Actin-like ATPase domain"/>
    <property type="match status" value="1"/>
</dbReference>
<dbReference type="Pfam" id="PF00022">
    <property type="entry name" value="Actin"/>
    <property type="match status" value="1"/>
</dbReference>
<name>A0A6B2LQW8_9EUKA</name>
<evidence type="ECO:0000313" key="1">
    <source>
        <dbReference type="EMBL" id="NDV39210.1"/>
    </source>
</evidence>
<protein>
    <submittedName>
        <fullName evidence="1">Uncharacterized protein</fullName>
    </submittedName>
</protein>
<reference evidence="1" key="1">
    <citation type="journal article" date="2020" name="J. Eukaryot. Microbiol.">
        <title>De novo Sequencing, Assembly and Annotation of the Transcriptome for the Free-Living Testate Amoeba Arcella intermedia.</title>
        <authorList>
            <person name="Ribeiro G.M."/>
            <person name="Porfirio-Sousa A.L."/>
            <person name="Maurer-Alcala X.X."/>
            <person name="Katz L.A."/>
            <person name="Lahr D.J.G."/>
        </authorList>
    </citation>
    <scope>NUCLEOTIDE SEQUENCE</scope>
</reference>
<organism evidence="1">
    <name type="scientific">Arcella intermedia</name>
    <dbReference type="NCBI Taxonomy" id="1963864"/>
    <lineage>
        <taxon>Eukaryota</taxon>
        <taxon>Amoebozoa</taxon>
        <taxon>Tubulinea</taxon>
        <taxon>Elardia</taxon>
        <taxon>Arcellinida</taxon>
        <taxon>Sphaerothecina</taxon>
        <taxon>Arcellidae</taxon>
        <taxon>Arcella</taxon>
    </lineage>
</organism>
<proteinExistence type="predicted"/>
<dbReference type="AlphaFoldDB" id="A0A6B2LQW8"/>
<dbReference type="EMBL" id="GIBP01010241">
    <property type="protein sequence ID" value="NDV39210.1"/>
    <property type="molecule type" value="Transcribed_RNA"/>
</dbReference>
<sequence>MDRAYELPDGGAFVVGTERFRCTEPLFQPSLVGLEGGGVHECAYDAVMRCDVDVRRELYGNVVVVGGSAGIEGLGERLRRELMMLPPSPPAVRVVVGPEGRNSCWVGGSLVGSEESFEGRCVSKEEFMEYGPI</sequence>
<dbReference type="Gene3D" id="3.30.420.40">
    <property type="match status" value="2"/>
</dbReference>
<dbReference type="Gene3D" id="3.90.640.10">
    <property type="entry name" value="Actin, Chain A, domain 4"/>
    <property type="match status" value="1"/>
</dbReference>
<accession>A0A6B2LQW8</accession>
<dbReference type="InterPro" id="IPR004000">
    <property type="entry name" value="Actin"/>
</dbReference>
<dbReference type="PANTHER" id="PTHR11937">
    <property type="entry name" value="ACTIN"/>
    <property type="match status" value="1"/>
</dbReference>